<accession>V6I2U5</accession>
<dbReference type="Pfam" id="PF07947">
    <property type="entry name" value="YhhN"/>
    <property type="match status" value="1"/>
</dbReference>
<keyword evidence="8" id="KW-1185">Reference proteome</keyword>
<name>V6I2U5_9LEPT</name>
<evidence type="ECO:0000256" key="5">
    <source>
        <dbReference type="ARBA" id="ARBA00023136"/>
    </source>
</evidence>
<dbReference type="PANTHER" id="PTHR31885:SF6">
    <property type="entry name" value="GH04784P"/>
    <property type="match status" value="1"/>
</dbReference>
<sequence length="219" mass="25126">MSIFILSIFVHLLNTYFFWGTPGIIYTKLIPLSLCILYVSISWRRRLSILKIAFLSGLVFALIGDYCLVYKHLYFLGIISFILSLSCYILYFSAGQKLKILYSIPFLIFIVCMYLYLNTRVTKDLLLPVFVYLVVLSSLGWRCFSREQDYKQSYIYGSVGAILIIFSDSLLALVRLGTLDFVFANQVILGTYFFAQYSMTQASQVEEVSLPHLAGESYP</sequence>
<feature type="transmembrane region" description="Helical" evidence="6">
    <location>
        <begin position="154"/>
        <end position="174"/>
    </location>
</feature>
<keyword evidence="3 6" id="KW-0812">Transmembrane</keyword>
<dbReference type="Proteomes" id="UP000018747">
    <property type="component" value="Unassembled WGS sequence"/>
</dbReference>
<keyword evidence="4 6" id="KW-1133">Transmembrane helix</keyword>
<evidence type="ECO:0000256" key="3">
    <source>
        <dbReference type="ARBA" id="ARBA00022692"/>
    </source>
</evidence>
<proteinExistence type="inferred from homology"/>
<evidence type="ECO:0000256" key="6">
    <source>
        <dbReference type="SAM" id="Phobius"/>
    </source>
</evidence>
<dbReference type="InterPro" id="IPR012506">
    <property type="entry name" value="TMEM86B-like"/>
</dbReference>
<dbReference type="AlphaFoldDB" id="V6I2U5"/>
<organism evidence="7 8">
    <name type="scientific">Leptospira alexanderi serovar Manhao 3 str. L 60</name>
    <dbReference type="NCBI Taxonomy" id="1049759"/>
    <lineage>
        <taxon>Bacteria</taxon>
        <taxon>Pseudomonadati</taxon>
        <taxon>Spirochaetota</taxon>
        <taxon>Spirochaetia</taxon>
        <taxon>Leptospirales</taxon>
        <taxon>Leptospiraceae</taxon>
        <taxon>Leptospira</taxon>
    </lineage>
</organism>
<evidence type="ECO:0000313" key="8">
    <source>
        <dbReference type="Proteomes" id="UP000018747"/>
    </source>
</evidence>
<evidence type="ECO:0000256" key="2">
    <source>
        <dbReference type="ARBA" id="ARBA00007375"/>
    </source>
</evidence>
<dbReference type="GO" id="GO:0016787">
    <property type="term" value="F:hydrolase activity"/>
    <property type="evidence" value="ECO:0007669"/>
    <property type="project" value="TreeGrafter"/>
</dbReference>
<evidence type="ECO:0000256" key="1">
    <source>
        <dbReference type="ARBA" id="ARBA00004141"/>
    </source>
</evidence>
<keyword evidence="5 6" id="KW-0472">Membrane</keyword>
<feature type="transmembrane region" description="Helical" evidence="6">
    <location>
        <begin position="125"/>
        <end position="142"/>
    </location>
</feature>
<comment type="caution">
    <text evidence="7">The sequence shown here is derived from an EMBL/GenBank/DDBJ whole genome shotgun (WGS) entry which is preliminary data.</text>
</comment>
<feature type="transmembrane region" description="Helical" evidence="6">
    <location>
        <begin position="48"/>
        <end position="66"/>
    </location>
</feature>
<comment type="similarity">
    <text evidence="2">Belongs to the TMEM86 family.</text>
</comment>
<evidence type="ECO:0000256" key="4">
    <source>
        <dbReference type="ARBA" id="ARBA00022989"/>
    </source>
</evidence>
<feature type="transmembrane region" description="Helical" evidence="6">
    <location>
        <begin position="100"/>
        <end position="119"/>
    </location>
</feature>
<dbReference type="GO" id="GO:0016020">
    <property type="term" value="C:membrane"/>
    <property type="evidence" value="ECO:0007669"/>
    <property type="project" value="UniProtKB-SubCell"/>
</dbReference>
<dbReference type="PANTHER" id="PTHR31885">
    <property type="entry name" value="GH04784P"/>
    <property type="match status" value="1"/>
</dbReference>
<evidence type="ECO:0000313" key="7">
    <source>
        <dbReference type="EMBL" id="EQA64595.1"/>
    </source>
</evidence>
<comment type="subcellular location">
    <subcellularLocation>
        <location evidence="1">Membrane</location>
        <topology evidence="1">Multi-pass membrane protein</topology>
    </subcellularLocation>
</comment>
<protein>
    <submittedName>
        <fullName evidence="7">YhhN-like protein</fullName>
    </submittedName>
</protein>
<feature type="transmembrane region" description="Helical" evidence="6">
    <location>
        <begin position="16"/>
        <end position="41"/>
    </location>
</feature>
<dbReference type="EMBL" id="AHMT02000003">
    <property type="protein sequence ID" value="EQA64595.1"/>
    <property type="molecule type" value="Genomic_DNA"/>
</dbReference>
<reference evidence="7" key="1">
    <citation type="submission" date="2013-05" db="EMBL/GenBank/DDBJ databases">
        <authorList>
            <person name="Harkins D.M."/>
            <person name="Durkin A.S."/>
            <person name="Brinkac L.M."/>
            <person name="Haft D.H."/>
            <person name="Selengut J.D."/>
            <person name="Sanka R."/>
            <person name="DePew J."/>
            <person name="Purushe J."/>
            <person name="Hartskeerl R.A."/>
            <person name="Ahmed A."/>
            <person name="van der Linden H."/>
            <person name="Goris M.G.A."/>
            <person name="Vinetz J.M."/>
            <person name="Sutton G.G."/>
            <person name="Nierman W.C."/>
            <person name="Fouts D.E."/>
        </authorList>
    </citation>
    <scope>NUCLEOTIDE SEQUENCE [LARGE SCALE GENOMIC DNA]</scope>
    <source>
        <strain evidence="7">L 60</strain>
    </source>
</reference>
<gene>
    <name evidence="7" type="ORF">LEP1GSC062_3575</name>
</gene>
<feature type="transmembrane region" description="Helical" evidence="6">
    <location>
        <begin position="72"/>
        <end position="93"/>
    </location>
</feature>